<feature type="region of interest" description="Disordered" evidence="5">
    <location>
        <begin position="495"/>
        <end position="535"/>
    </location>
</feature>
<dbReference type="GO" id="GO:0005666">
    <property type="term" value="C:RNA polymerase III complex"/>
    <property type="evidence" value="ECO:0007669"/>
    <property type="project" value="InterPro"/>
</dbReference>
<feature type="compositionally biased region" description="Gly residues" evidence="5">
    <location>
        <begin position="190"/>
        <end position="212"/>
    </location>
</feature>
<reference evidence="6 7" key="1">
    <citation type="submission" date="2023-11" db="EMBL/GenBank/DDBJ databases">
        <title>An acidophilic fungus is an integral part of prey digestion in a carnivorous sundew plant.</title>
        <authorList>
            <person name="Tsai I.J."/>
        </authorList>
    </citation>
    <scope>NUCLEOTIDE SEQUENCE [LARGE SCALE GENOMIC DNA]</scope>
    <source>
        <strain evidence="6">169a</strain>
    </source>
</reference>
<dbReference type="GO" id="GO:0003677">
    <property type="term" value="F:DNA binding"/>
    <property type="evidence" value="ECO:0007669"/>
    <property type="project" value="InterPro"/>
</dbReference>
<dbReference type="GO" id="GO:0042797">
    <property type="term" value="P:tRNA transcription by RNA polymerase III"/>
    <property type="evidence" value="ECO:0007669"/>
    <property type="project" value="TreeGrafter"/>
</dbReference>
<keyword evidence="3" id="KW-0804">Transcription</keyword>
<gene>
    <name evidence="6" type="ORF">R9X50_00233100</name>
</gene>
<feature type="region of interest" description="Disordered" evidence="5">
    <location>
        <begin position="1"/>
        <end position="255"/>
    </location>
</feature>
<dbReference type="EMBL" id="CP138582">
    <property type="protein sequence ID" value="WPG99516.1"/>
    <property type="molecule type" value="Genomic_DNA"/>
</dbReference>
<evidence type="ECO:0000256" key="5">
    <source>
        <dbReference type="SAM" id="MobiDB-lite"/>
    </source>
</evidence>
<evidence type="ECO:0000256" key="4">
    <source>
        <dbReference type="ARBA" id="ARBA00023242"/>
    </source>
</evidence>
<proteinExistence type="predicted"/>
<dbReference type="Proteomes" id="UP001303373">
    <property type="component" value="Chromosome 3"/>
</dbReference>
<protein>
    <recommendedName>
        <fullName evidence="8">RNA polymerase III RPC4</fullName>
    </recommendedName>
</protein>
<evidence type="ECO:0000256" key="2">
    <source>
        <dbReference type="ARBA" id="ARBA00022478"/>
    </source>
</evidence>
<dbReference type="InterPro" id="IPR007811">
    <property type="entry name" value="RPC4"/>
</dbReference>
<keyword evidence="7" id="KW-1185">Reference proteome</keyword>
<sequence>MPPKKVIRRAPVKAPPADDAANTTAATATESNNGPQATSEMSSAPAATSATTEPVASSSSTSTTAAPKPGVKRLDTLARPSIGTPSTRTGATASGTTAGRAAAKPKFVGRRSQTQRAELEKAEAERQAKEAAARARRESRFRGRGDGDRGRGRGRGRGGFMGERERLPAGASGPFSMGMVSADAGRGRMGRMGGGGGTTFGGSSSGGGGDGGRYVMQSTLIKHEGGEGDGSMGYLQDGGYISSDDDGDDKAVQRKNVDELEVIDLTNDDSNPARNFVPLRIPRHVHKERTLGLNADGAASAEATNKEEVTESGADGAAGRKSKPKTKDVEFTGEKEKYHGNWSSSSETDTETKVKQEPVDEDEQGVLPRPSTPEPGAENDRPSDQQSSPESKRKGKERATTDSPTATSKVRKPTFQTQEESDEWDRHQNDLRILYEELGTLVLPTTNAPTDADGDAVMASANAETPAAQPDRRADKVYLFQFPPILPDLAPIQVKSEPETNPDDASNDPMQLDPSRSQPVIVGDDPNKSHLPRLPTGAVGKLRIHRSGRATLDWGGTPLSMGMGTDTSFLQDILVADYADAGTKATNNEAEGVVKGEDRRGVAMGMGQVKGKFVVTPDWEAMISG</sequence>
<feature type="region of interest" description="Disordered" evidence="5">
    <location>
        <begin position="281"/>
        <end position="428"/>
    </location>
</feature>
<evidence type="ECO:0000256" key="1">
    <source>
        <dbReference type="ARBA" id="ARBA00004123"/>
    </source>
</evidence>
<feature type="compositionally biased region" description="Low complexity" evidence="5">
    <location>
        <begin position="15"/>
        <end position="29"/>
    </location>
</feature>
<dbReference type="PANTHER" id="PTHR13408:SF0">
    <property type="entry name" value="DNA-DIRECTED RNA POLYMERASE III SUBUNIT RPC4"/>
    <property type="match status" value="1"/>
</dbReference>
<dbReference type="Pfam" id="PF05132">
    <property type="entry name" value="RNA_pol_Rpc4"/>
    <property type="match status" value="1"/>
</dbReference>
<evidence type="ECO:0000313" key="6">
    <source>
        <dbReference type="EMBL" id="WPG99516.1"/>
    </source>
</evidence>
<feature type="compositionally biased region" description="Basic and acidic residues" evidence="5">
    <location>
        <begin position="325"/>
        <end position="339"/>
    </location>
</feature>
<comment type="subcellular location">
    <subcellularLocation>
        <location evidence="1">Nucleus</location>
    </subcellularLocation>
</comment>
<organism evidence="6 7">
    <name type="scientific">Acrodontium crateriforme</name>
    <dbReference type="NCBI Taxonomy" id="150365"/>
    <lineage>
        <taxon>Eukaryota</taxon>
        <taxon>Fungi</taxon>
        <taxon>Dikarya</taxon>
        <taxon>Ascomycota</taxon>
        <taxon>Pezizomycotina</taxon>
        <taxon>Dothideomycetes</taxon>
        <taxon>Dothideomycetidae</taxon>
        <taxon>Mycosphaerellales</taxon>
        <taxon>Teratosphaeriaceae</taxon>
        <taxon>Acrodontium</taxon>
    </lineage>
</organism>
<feature type="compositionally biased region" description="Low complexity" evidence="5">
    <location>
        <begin position="37"/>
        <end position="66"/>
    </location>
</feature>
<feature type="compositionally biased region" description="Basic residues" evidence="5">
    <location>
        <begin position="1"/>
        <end position="11"/>
    </location>
</feature>
<dbReference type="AlphaFoldDB" id="A0AAQ3M0M4"/>
<accession>A0AAQ3M0M4</accession>
<feature type="compositionally biased region" description="Low complexity" evidence="5">
    <location>
        <begin position="83"/>
        <end position="102"/>
    </location>
</feature>
<evidence type="ECO:0000256" key="3">
    <source>
        <dbReference type="ARBA" id="ARBA00023163"/>
    </source>
</evidence>
<keyword evidence="2" id="KW-0240">DNA-directed RNA polymerase</keyword>
<dbReference type="PANTHER" id="PTHR13408">
    <property type="entry name" value="DNA-DIRECTED RNA POLYMERASE III"/>
    <property type="match status" value="1"/>
</dbReference>
<evidence type="ECO:0000313" key="7">
    <source>
        <dbReference type="Proteomes" id="UP001303373"/>
    </source>
</evidence>
<feature type="compositionally biased region" description="Polar residues" evidence="5">
    <location>
        <begin position="401"/>
        <end position="418"/>
    </location>
</feature>
<feature type="compositionally biased region" description="Basic and acidic residues" evidence="5">
    <location>
        <begin position="117"/>
        <end position="151"/>
    </location>
</feature>
<name>A0AAQ3M0M4_9PEZI</name>
<evidence type="ECO:0008006" key="8">
    <source>
        <dbReference type="Google" id="ProtNLM"/>
    </source>
</evidence>
<keyword evidence="4" id="KW-0539">Nucleus</keyword>